<organism evidence="3 4">
    <name type="scientific">Intestinimonas butyriciproducens</name>
    <dbReference type="NCBI Taxonomy" id="1297617"/>
    <lineage>
        <taxon>Bacteria</taxon>
        <taxon>Bacillati</taxon>
        <taxon>Bacillota</taxon>
        <taxon>Clostridia</taxon>
        <taxon>Eubacteriales</taxon>
        <taxon>Intestinimonas</taxon>
    </lineage>
</organism>
<dbReference type="STRING" id="1297617.IB211_03370"/>
<dbReference type="AlphaFoldDB" id="A0A0S2W8Y3"/>
<name>A0A0S2W8Y3_9FIRM</name>
<sequence>MNREPEEKQEHESGGLQHAAEHERPHKRLSVMNYLTILFAAAFLLLLLSYLMQQRTNSETIEGLKQSVSAMQSIDSLQKEKEGLESQVALLEEQVAHLEGQVSALQNETAALQSTAEEQAHAAEAMDWFWRIQRELSRGRYGSARSLVEAFQATGLEDCLPTDHPADPEGPSPAEQYQEILAVLY</sequence>
<evidence type="ECO:0000256" key="2">
    <source>
        <dbReference type="SAM" id="MobiDB-lite"/>
    </source>
</evidence>
<dbReference type="EMBL" id="CP011307">
    <property type="protein sequence ID" value="ALP95758.1"/>
    <property type="molecule type" value="Genomic_DNA"/>
</dbReference>
<evidence type="ECO:0000313" key="4">
    <source>
        <dbReference type="Proteomes" id="UP000064844"/>
    </source>
</evidence>
<keyword evidence="4" id="KW-1185">Reference proteome</keyword>
<keyword evidence="1" id="KW-0175">Coiled coil</keyword>
<reference evidence="3 4" key="1">
    <citation type="journal article" date="2015" name="Nat. Commun.">
        <title>Production of butyrate from lysine and the Amadori product fructoselysine by a human gut commensal.</title>
        <authorList>
            <person name="Bui T.P."/>
            <person name="Ritari J."/>
            <person name="Boeren S."/>
            <person name="de Waard P."/>
            <person name="Plugge C.M."/>
            <person name="de Vos W.M."/>
        </authorList>
    </citation>
    <scope>NUCLEOTIDE SEQUENCE [LARGE SCALE GENOMIC DNA]</scope>
    <source>
        <strain evidence="3 4">AF211</strain>
    </source>
</reference>
<dbReference type="KEGG" id="ibu:IB211_03370"/>
<evidence type="ECO:0000256" key="1">
    <source>
        <dbReference type="SAM" id="Coils"/>
    </source>
</evidence>
<reference evidence="4" key="2">
    <citation type="submission" date="2015-04" db="EMBL/GenBank/DDBJ databases">
        <title>A butyrogenic pathway from the amino acid lysine in a human gut commensal.</title>
        <authorList>
            <person name="de Vos W.M."/>
            <person name="Bui N.T.P."/>
            <person name="Plugge C.M."/>
            <person name="Ritari J."/>
        </authorList>
    </citation>
    <scope>NUCLEOTIDE SEQUENCE [LARGE SCALE GENOMIC DNA]</scope>
    <source>
        <strain evidence="4">AF211</strain>
    </source>
</reference>
<dbReference type="Proteomes" id="UP000064844">
    <property type="component" value="Chromosome"/>
</dbReference>
<evidence type="ECO:0000313" key="3">
    <source>
        <dbReference type="EMBL" id="ALP95758.1"/>
    </source>
</evidence>
<dbReference type="eggNOG" id="ENOG50335BZ">
    <property type="taxonomic scope" value="Bacteria"/>
</dbReference>
<feature type="region of interest" description="Disordered" evidence="2">
    <location>
        <begin position="1"/>
        <end position="24"/>
    </location>
</feature>
<dbReference type="RefSeq" id="WP_058118675.1">
    <property type="nucleotide sequence ID" value="NZ_CP011307.1"/>
</dbReference>
<proteinExistence type="predicted"/>
<accession>A0A0S2W8Y3</accession>
<protein>
    <submittedName>
        <fullName evidence="3">Uncharacterized protein</fullName>
    </submittedName>
</protein>
<dbReference type="Gene3D" id="1.20.5.4090">
    <property type="match status" value="1"/>
</dbReference>
<gene>
    <name evidence="3" type="ORF">IB211_03370</name>
</gene>
<feature type="coiled-coil region" evidence="1">
    <location>
        <begin position="67"/>
        <end position="115"/>
    </location>
</feature>